<proteinExistence type="predicted"/>
<gene>
    <name evidence="2" type="ORF">A4R43_32325</name>
</gene>
<dbReference type="AlphaFoldDB" id="A0A344LET6"/>
<dbReference type="Proteomes" id="UP000250434">
    <property type="component" value="Chromosome"/>
</dbReference>
<dbReference type="InterPro" id="IPR024072">
    <property type="entry name" value="DHFR-like_dom_sf"/>
</dbReference>
<sequence length="186" mass="20845">MGKIVNATYLTLDGDISNMMDWHFDYFGEQAQKAATAQLADADALIMGRETYEGFAGAWSSRAGVDEFADRMNNIKKYVVSTTLTEPEWTNTEVISENVAEKVREIKESGTNLLQYGFGDVSRLLLEHGLLDELRLWLHPVLSGKAQPSELLYRDTQQAKFHYNGVEVHDTGLLILSYTPVNAARP</sequence>
<accession>A0A344LET6</accession>
<dbReference type="Gene3D" id="3.40.430.10">
    <property type="entry name" value="Dihydrofolate Reductase, subunit A"/>
    <property type="match status" value="1"/>
</dbReference>
<organism evidence="2 3">
    <name type="scientific">Amycolatopsis albispora</name>
    <dbReference type="NCBI Taxonomy" id="1804986"/>
    <lineage>
        <taxon>Bacteria</taxon>
        <taxon>Bacillati</taxon>
        <taxon>Actinomycetota</taxon>
        <taxon>Actinomycetes</taxon>
        <taxon>Pseudonocardiales</taxon>
        <taxon>Pseudonocardiaceae</taxon>
        <taxon>Amycolatopsis</taxon>
    </lineage>
</organism>
<dbReference type="EMBL" id="CP015163">
    <property type="protein sequence ID" value="AXB46560.1"/>
    <property type="molecule type" value="Genomic_DNA"/>
</dbReference>
<dbReference type="RefSeq" id="WP_162788669.1">
    <property type="nucleotide sequence ID" value="NZ_CP015163.1"/>
</dbReference>
<dbReference type="SUPFAM" id="SSF53597">
    <property type="entry name" value="Dihydrofolate reductase-like"/>
    <property type="match status" value="1"/>
</dbReference>
<evidence type="ECO:0000313" key="2">
    <source>
        <dbReference type="EMBL" id="AXB46560.1"/>
    </source>
</evidence>
<dbReference type="GO" id="GO:0009231">
    <property type="term" value="P:riboflavin biosynthetic process"/>
    <property type="evidence" value="ECO:0007669"/>
    <property type="project" value="InterPro"/>
</dbReference>
<feature type="domain" description="Bacterial bifunctional deaminase-reductase C-terminal" evidence="1">
    <location>
        <begin position="7"/>
        <end position="172"/>
    </location>
</feature>
<protein>
    <recommendedName>
        <fullName evidence="1">Bacterial bifunctional deaminase-reductase C-terminal domain-containing protein</fullName>
    </recommendedName>
</protein>
<dbReference type="KEGG" id="aab:A4R43_32325"/>
<keyword evidence="3" id="KW-1185">Reference proteome</keyword>
<name>A0A344LET6_9PSEU</name>
<dbReference type="GO" id="GO:0008703">
    <property type="term" value="F:5-amino-6-(5-phosphoribosylamino)uracil reductase activity"/>
    <property type="evidence" value="ECO:0007669"/>
    <property type="project" value="InterPro"/>
</dbReference>
<evidence type="ECO:0000313" key="3">
    <source>
        <dbReference type="Proteomes" id="UP000250434"/>
    </source>
</evidence>
<reference evidence="2 3" key="1">
    <citation type="submission" date="2016-04" db="EMBL/GenBank/DDBJ databases">
        <title>Complete genome sequence and analysis of deep-sea sediment isolate, Amycolatopsis sp. WP1.</title>
        <authorList>
            <person name="Wang H."/>
            <person name="Chen S."/>
            <person name="Wu Q."/>
        </authorList>
    </citation>
    <scope>NUCLEOTIDE SEQUENCE [LARGE SCALE GENOMIC DNA]</scope>
    <source>
        <strain evidence="2 3">WP1</strain>
    </source>
</reference>
<dbReference type="InterPro" id="IPR002734">
    <property type="entry name" value="RibDG_C"/>
</dbReference>
<dbReference type="Pfam" id="PF01872">
    <property type="entry name" value="RibD_C"/>
    <property type="match status" value="1"/>
</dbReference>
<evidence type="ECO:0000259" key="1">
    <source>
        <dbReference type="Pfam" id="PF01872"/>
    </source>
</evidence>